<evidence type="ECO:0000256" key="20">
    <source>
        <dbReference type="SAM" id="Phobius"/>
    </source>
</evidence>
<dbReference type="Gene3D" id="1.10.510.10">
    <property type="entry name" value="Transferase(Phosphotransferase) domain 1"/>
    <property type="match status" value="2"/>
</dbReference>
<dbReference type="SUPFAM" id="SSF56112">
    <property type="entry name" value="Protein kinase-like (PK-like)"/>
    <property type="match status" value="1"/>
</dbReference>
<dbReference type="SUPFAM" id="SSF53098">
    <property type="entry name" value="Ribonuclease H-like"/>
    <property type="match status" value="1"/>
</dbReference>
<evidence type="ECO:0000256" key="1">
    <source>
        <dbReference type="ARBA" id="ARBA00004162"/>
    </source>
</evidence>
<dbReference type="GO" id="GO:0015074">
    <property type="term" value="P:DNA integration"/>
    <property type="evidence" value="ECO:0007669"/>
    <property type="project" value="InterPro"/>
</dbReference>
<dbReference type="InterPro" id="IPR001584">
    <property type="entry name" value="Integrase_cat-core"/>
</dbReference>
<evidence type="ECO:0000256" key="16">
    <source>
        <dbReference type="ARBA" id="ARBA00023170"/>
    </source>
</evidence>
<gene>
    <name evidence="23" type="ORF">SLEP1_g29451</name>
</gene>
<evidence type="ECO:0000256" key="11">
    <source>
        <dbReference type="ARBA" id="ARBA00022777"/>
    </source>
</evidence>
<dbReference type="PANTHER" id="PTHR27002:SF1082">
    <property type="entry name" value="OS06G0693000 PROTEIN"/>
    <property type="match status" value="1"/>
</dbReference>
<dbReference type="Pfam" id="PF07714">
    <property type="entry name" value="PK_Tyr_Ser-Thr"/>
    <property type="match status" value="1"/>
</dbReference>
<proteinExistence type="predicted"/>
<keyword evidence="16" id="KW-0675">Receptor</keyword>
<dbReference type="SMART" id="SM00220">
    <property type="entry name" value="S_TKc"/>
    <property type="match status" value="1"/>
</dbReference>
<dbReference type="FunFam" id="1.10.510.10:FF:000060">
    <property type="entry name" value="G-type lectin S-receptor-like serine/threonine-protein kinase"/>
    <property type="match status" value="1"/>
</dbReference>
<keyword evidence="7" id="KW-0808">Transferase</keyword>
<keyword evidence="13 20" id="KW-1133">Transmembrane helix</keyword>
<comment type="caution">
    <text evidence="23">The sequence shown here is derived from an EMBL/GenBank/DDBJ whole genome shotgun (WGS) entry which is preliminary data.</text>
</comment>
<dbReference type="GO" id="GO:0003676">
    <property type="term" value="F:nucleic acid binding"/>
    <property type="evidence" value="ECO:0007669"/>
    <property type="project" value="InterPro"/>
</dbReference>
<dbReference type="CDD" id="cd09272">
    <property type="entry name" value="RNase_HI_RT_Ty1"/>
    <property type="match status" value="1"/>
</dbReference>
<dbReference type="InterPro" id="IPR000858">
    <property type="entry name" value="S_locus_glycoprot_dom"/>
</dbReference>
<dbReference type="InterPro" id="IPR000719">
    <property type="entry name" value="Prot_kinase_dom"/>
</dbReference>
<evidence type="ECO:0000256" key="4">
    <source>
        <dbReference type="ARBA" id="ARBA00022475"/>
    </source>
</evidence>
<dbReference type="Pfam" id="PF07727">
    <property type="entry name" value="RVT_2"/>
    <property type="match status" value="1"/>
</dbReference>
<reference evidence="23 24" key="1">
    <citation type="journal article" date="2021" name="Commun. Biol.">
        <title>The genome of Shorea leprosula (Dipterocarpaceae) highlights the ecological relevance of drought in aseasonal tropical rainforests.</title>
        <authorList>
            <person name="Ng K.K.S."/>
            <person name="Kobayashi M.J."/>
            <person name="Fawcett J.A."/>
            <person name="Hatakeyama M."/>
            <person name="Paape T."/>
            <person name="Ng C.H."/>
            <person name="Ang C.C."/>
            <person name="Tnah L.H."/>
            <person name="Lee C.T."/>
            <person name="Nishiyama T."/>
            <person name="Sese J."/>
            <person name="O'Brien M.J."/>
            <person name="Copetti D."/>
            <person name="Mohd Noor M.I."/>
            <person name="Ong R.C."/>
            <person name="Putra M."/>
            <person name="Sireger I.Z."/>
            <person name="Indrioko S."/>
            <person name="Kosugi Y."/>
            <person name="Izuno A."/>
            <person name="Isagi Y."/>
            <person name="Lee S.L."/>
            <person name="Shimizu K.K."/>
        </authorList>
    </citation>
    <scope>NUCLEOTIDE SEQUENCE [LARGE SCALE GENOMIC DNA]</scope>
    <source>
        <strain evidence="23">214</strain>
    </source>
</reference>
<sequence>MSWNGTLIDIQKFPSGGMDLYIRLAYSELGQKKDVKLIIMITTVIVGTIIFCICTLFVRRWMVAKGKAWKEKSEEMLFGRRTTSTTEVKLQELPLFKFEELATATKQFNLTNQLGQGGFGPVYRGTLQNGQEIAVKRLSSASGQGLEEFMNEVFVISKLQHRNLVRLLGCCVEREEKILVYEFMPNKSLDTYLFDPIRKEFLDWRKRFNIIEGISRGLLYLHRDSRLRIIHRDLKASNILLDEELNPKISDFGMARIFRGNEDEANTRRVVGTYGYMSPEYAMVGLFSEKSDVFSYGLPRAAFQLLPVLGILTVVVQATWLKMKVSSWTWTNSENKCQAWKWHCGCLTRKGNSSNPNKFSKAQVFLVFKKFKALVENQSGCRIKKLKSDNGKEYTSAEFNNFCEEAGIQHQLTVSYTPEQNGVSERKNNTVMEMARTKLNPNGSVHKYKARLVVKGYAQEPGVDYGETFAPVARHDTIKLLVALVANLGWKVYHMDVKSAFLNGILEEEIYVEQPQGFEVAGKEDYVYRLNKALYGLKQAPRAWLEGYVDSDWAGCEDDMKSTIGYVFSFGFGAFSWISKKQDVVAQPSAKAEYVAASAAANQVVWSALKLIKKKKPFIFLMLLEHDKIVWSNPQNECEVYGKCGPFGSCDSQKPTICSCLRGFEPKNREEWNRGFWTSGCVRSTILQCNRTNNSREVEIVSGRRNTSFGNDEDTSSLLEYAWKLWNDDNILAMVEKVVCDPCHRREILRCIHVGLLCVQEMAKDRPTISTVISMLNSEIVDLPSPKQPAFILKQIVRDAKSSSQNGQRRCSVNNVTVTIVQGR</sequence>
<accession>A0AAV5K5C8</accession>
<dbReference type="EMBL" id="BPVZ01000052">
    <property type="protein sequence ID" value="GKV19157.1"/>
    <property type="molecule type" value="Genomic_DNA"/>
</dbReference>
<evidence type="ECO:0000256" key="6">
    <source>
        <dbReference type="ARBA" id="ARBA00022536"/>
    </source>
</evidence>
<feature type="transmembrane region" description="Helical" evidence="20">
    <location>
        <begin position="37"/>
        <end position="58"/>
    </location>
</feature>
<dbReference type="InterPro" id="IPR036397">
    <property type="entry name" value="RNaseH_sf"/>
</dbReference>
<feature type="domain" description="Protein kinase" evidence="21">
    <location>
        <begin position="108"/>
        <end position="413"/>
    </location>
</feature>
<evidence type="ECO:0000259" key="21">
    <source>
        <dbReference type="PROSITE" id="PS50011"/>
    </source>
</evidence>
<evidence type="ECO:0000313" key="24">
    <source>
        <dbReference type="Proteomes" id="UP001054252"/>
    </source>
</evidence>
<dbReference type="InterPro" id="IPR008271">
    <property type="entry name" value="Ser/Thr_kinase_AS"/>
</dbReference>
<dbReference type="PROSITE" id="PS50994">
    <property type="entry name" value="INTEGRASE"/>
    <property type="match status" value="1"/>
</dbReference>
<keyword evidence="17" id="KW-0325">Glycoprotein</keyword>
<comment type="catalytic activity">
    <reaction evidence="19">
        <text>L-seryl-[protein] + ATP = O-phospho-L-seryl-[protein] + ADP + H(+)</text>
        <dbReference type="Rhea" id="RHEA:17989"/>
        <dbReference type="Rhea" id="RHEA-COMP:9863"/>
        <dbReference type="Rhea" id="RHEA-COMP:11604"/>
        <dbReference type="ChEBI" id="CHEBI:15378"/>
        <dbReference type="ChEBI" id="CHEBI:29999"/>
        <dbReference type="ChEBI" id="CHEBI:30616"/>
        <dbReference type="ChEBI" id="CHEBI:83421"/>
        <dbReference type="ChEBI" id="CHEBI:456216"/>
        <dbReference type="EC" id="2.7.11.1"/>
    </reaction>
</comment>
<keyword evidence="9" id="KW-0732">Signal</keyword>
<dbReference type="FunFam" id="3.30.200.20:FF:000145">
    <property type="entry name" value="receptor-like serine/threonine-protein kinase SD1-8"/>
    <property type="match status" value="1"/>
</dbReference>
<keyword evidence="10" id="KW-0547">Nucleotide-binding</keyword>
<dbReference type="EC" id="2.7.11.1" evidence="3"/>
<protein>
    <recommendedName>
        <fullName evidence="3">non-specific serine/threonine protein kinase</fullName>
        <ecNumber evidence="3">2.7.11.1</ecNumber>
    </recommendedName>
</protein>
<dbReference type="AlphaFoldDB" id="A0AAV5K5C8"/>
<evidence type="ECO:0000256" key="13">
    <source>
        <dbReference type="ARBA" id="ARBA00022989"/>
    </source>
</evidence>
<evidence type="ECO:0000256" key="8">
    <source>
        <dbReference type="ARBA" id="ARBA00022692"/>
    </source>
</evidence>
<dbReference type="GO" id="GO:0048544">
    <property type="term" value="P:recognition of pollen"/>
    <property type="evidence" value="ECO:0007669"/>
    <property type="project" value="InterPro"/>
</dbReference>
<evidence type="ECO:0000256" key="9">
    <source>
        <dbReference type="ARBA" id="ARBA00022729"/>
    </source>
</evidence>
<keyword evidence="11" id="KW-0418">Kinase</keyword>
<evidence type="ECO:0000256" key="10">
    <source>
        <dbReference type="ARBA" id="ARBA00022741"/>
    </source>
</evidence>
<dbReference type="InterPro" id="IPR012337">
    <property type="entry name" value="RNaseH-like_sf"/>
</dbReference>
<evidence type="ECO:0000313" key="23">
    <source>
        <dbReference type="EMBL" id="GKV19157.1"/>
    </source>
</evidence>
<dbReference type="Gene3D" id="3.30.200.20">
    <property type="entry name" value="Phosphorylase Kinase, domain 1"/>
    <property type="match status" value="1"/>
</dbReference>
<evidence type="ECO:0000256" key="19">
    <source>
        <dbReference type="ARBA" id="ARBA00048679"/>
    </source>
</evidence>
<evidence type="ECO:0000256" key="17">
    <source>
        <dbReference type="ARBA" id="ARBA00023180"/>
    </source>
</evidence>
<dbReference type="Proteomes" id="UP001054252">
    <property type="component" value="Unassembled WGS sequence"/>
</dbReference>
<dbReference type="GO" id="GO:0004674">
    <property type="term" value="F:protein serine/threonine kinase activity"/>
    <property type="evidence" value="ECO:0007669"/>
    <property type="project" value="UniProtKB-KW"/>
</dbReference>
<name>A0AAV5K5C8_9ROSI</name>
<dbReference type="InterPro" id="IPR021820">
    <property type="entry name" value="S-locus_recpt_kinase_C"/>
</dbReference>
<dbReference type="InterPro" id="IPR043502">
    <property type="entry name" value="DNA/RNA_pol_sf"/>
</dbReference>
<dbReference type="InterPro" id="IPR001245">
    <property type="entry name" value="Ser-Thr/Tyr_kinase_cat_dom"/>
</dbReference>
<keyword evidence="8 20" id="KW-0812">Transmembrane</keyword>
<evidence type="ECO:0000256" key="5">
    <source>
        <dbReference type="ARBA" id="ARBA00022527"/>
    </source>
</evidence>
<evidence type="ECO:0000256" key="12">
    <source>
        <dbReference type="ARBA" id="ARBA00022840"/>
    </source>
</evidence>
<dbReference type="PANTHER" id="PTHR27002">
    <property type="entry name" value="RECEPTOR-LIKE SERINE/THREONINE-PROTEIN KINASE SD1-8"/>
    <property type="match status" value="1"/>
</dbReference>
<evidence type="ECO:0000256" key="15">
    <source>
        <dbReference type="ARBA" id="ARBA00023157"/>
    </source>
</evidence>
<evidence type="ECO:0000256" key="14">
    <source>
        <dbReference type="ARBA" id="ARBA00023136"/>
    </source>
</evidence>
<feature type="domain" description="Integrase catalytic" evidence="22">
    <location>
        <begin position="360"/>
        <end position="479"/>
    </location>
</feature>
<dbReference type="Pfam" id="PF00954">
    <property type="entry name" value="S_locus_glycop"/>
    <property type="match status" value="1"/>
</dbReference>
<dbReference type="InterPro" id="IPR013103">
    <property type="entry name" value="RVT_2"/>
</dbReference>
<comment type="subcellular location">
    <subcellularLocation>
        <location evidence="1">Cell membrane</location>
        <topology evidence="1">Single-pass membrane protein</topology>
    </subcellularLocation>
    <subcellularLocation>
        <location evidence="2">Membrane</location>
        <topology evidence="2">Single-pass type I membrane protein</topology>
    </subcellularLocation>
</comment>
<dbReference type="PROSITE" id="PS50011">
    <property type="entry name" value="PROTEIN_KINASE_DOM"/>
    <property type="match status" value="1"/>
</dbReference>
<dbReference type="PROSITE" id="PS00108">
    <property type="entry name" value="PROTEIN_KINASE_ST"/>
    <property type="match status" value="1"/>
</dbReference>
<keyword evidence="12" id="KW-0067">ATP-binding</keyword>
<evidence type="ECO:0000259" key="22">
    <source>
        <dbReference type="PROSITE" id="PS50994"/>
    </source>
</evidence>
<evidence type="ECO:0000256" key="3">
    <source>
        <dbReference type="ARBA" id="ARBA00012513"/>
    </source>
</evidence>
<dbReference type="GO" id="GO:0005524">
    <property type="term" value="F:ATP binding"/>
    <property type="evidence" value="ECO:0007669"/>
    <property type="project" value="UniProtKB-KW"/>
</dbReference>
<keyword evidence="14 20" id="KW-0472">Membrane</keyword>
<dbReference type="Pfam" id="PF11883">
    <property type="entry name" value="DUF3403"/>
    <property type="match status" value="1"/>
</dbReference>
<keyword evidence="6" id="KW-0245">EGF-like domain</keyword>
<keyword evidence="4" id="KW-1003">Cell membrane</keyword>
<organism evidence="23 24">
    <name type="scientific">Rubroshorea leprosula</name>
    <dbReference type="NCBI Taxonomy" id="152421"/>
    <lineage>
        <taxon>Eukaryota</taxon>
        <taxon>Viridiplantae</taxon>
        <taxon>Streptophyta</taxon>
        <taxon>Embryophyta</taxon>
        <taxon>Tracheophyta</taxon>
        <taxon>Spermatophyta</taxon>
        <taxon>Magnoliopsida</taxon>
        <taxon>eudicotyledons</taxon>
        <taxon>Gunneridae</taxon>
        <taxon>Pentapetalae</taxon>
        <taxon>rosids</taxon>
        <taxon>malvids</taxon>
        <taxon>Malvales</taxon>
        <taxon>Dipterocarpaceae</taxon>
        <taxon>Rubroshorea</taxon>
    </lineage>
</organism>
<evidence type="ECO:0000256" key="18">
    <source>
        <dbReference type="ARBA" id="ARBA00047899"/>
    </source>
</evidence>
<dbReference type="InterPro" id="IPR011009">
    <property type="entry name" value="Kinase-like_dom_sf"/>
</dbReference>
<keyword evidence="24" id="KW-1185">Reference proteome</keyword>
<comment type="catalytic activity">
    <reaction evidence="18">
        <text>L-threonyl-[protein] + ATP = O-phospho-L-threonyl-[protein] + ADP + H(+)</text>
        <dbReference type="Rhea" id="RHEA:46608"/>
        <dbReference type="Rhea" id="RHEA-COMP:11060"/>
        <dbReference type="Rhea" id="RHEA-COMP:11605"/>
        <dbReference type="ChEBI" id="CHEBI:15378"/>
        <dbReference type="ChEBI" id="CHEBI:30013"/>
        <dbReference type="ChEBI" id="CHEBI:30616"/>
        <dbReference type="ChEBI" id="CHEBI:61977"/>
        <dbReference type="ChEBI" id="CHEBI:456216"/>
        <dbReference type="EC" id="2.7.11.1"/>
    </reaction>
</comment>
<keyword evidence="5" id="KW-0723">Serine/threonine-protein kinase</keyword>
<keyword evidence="15" id="KW-1015">Disulfide bond</keyword>
<dbReference type="Gene3D" id="3.30.420.10">
    <property type="entry name" value="Ribonuclease H-like superfamily/Ribonuclease H"/>
    <property type="match status" value="1"/>
</dbReference>
<dbReference type="SUPFAM" id="SSF56672">
    <property type="entry name" value="DNA/RNA polymerases"/>
    <property type="match status" value="1"/>
</dbReference>
<dbReference type="GO" id="GO:0005886">
    <property type="term" value="C:plasma membrane"/>
    <property type="evidence" value="ECO:0007669"/>
    <property type="project" value="UniProtKB-SubCell"/>
</dbReference>
<evidence type="ECO:0000256" key="7">
    <source>
        <dbReference type="ARBA" id="ARBA00022679"/>
    </source>
</evidence>
<evidence type="ECO:0000256" key="2">
    <source>
        <dbReference type="ARBA" id="ARBA00004479"/>
    </source>
</evidence>